<dbReference type="EMBL" id="ML122259">
    <property type="protein sequence ID" value="RPD62439.1"/>
    <property type="molecule type" value="Genomic_DNA"/>
</dbReference>
<reference evidence="2" key="1">
    <citation type="journal article" date="2018" name="Genome Biol. Evol.">
        <title>Genomics and development of Lentinus tigrinus, a white-rot wood-decaying mushroom with dimorphic fruiting bodies.</title>
        <authorList>
            <person name="Wu B."/>
            <person name="Xu Z."/>
            <person name="Knudson A."/>
            <person name="Carlson A."/>
            <person name="Chen N."/>
            <person name="Kovaka S."/>
            <person name="LaButti K."/>
            <person name="Lipzen A."/>
            <person name="Pennachio C."/>
            <person name="Riley R."/>
            <person name="Schakwitz W."/>
            <person name="Umezawa K."/>
            <person name="Ohm R.A."/>
            <person name="Grigoriev I.V."/>
            <person name="Nagy L.G."/>
            <person name="Gibbons J."/>
            <person name="Hibbett D."/>
        </authorList>
    </citation>
    <scope>NUCLEOTIDE SEQUENCE [LARGE SCALE GENOMIC DNA]</scope>
    <source>
        <strain evidence="2">ALCF2SS1-6</strain>
    </source>
</reference>
<proteinExistence type="predicted"/>
<sequence length="382" mass="43088">MIAQWRRGEALKKYVANSKAHFIRLRQDLHLDFASILDESICVRPVDERIYYPAYNSLLTAMFPCSLGFEVSAEAMPTGLPKQESRDMPVGVFYRVRQQKIPMAFVEIKLRAHALSAETRQKADAQVRQRFNQIISYLREQVADTMCPPRIFAISALGLQVRFYAATVGKSGEPIIIEPPPGPPINKYLFDPHEYDHWKLSIMDSLCVSTLKSIRSDVLRYSNAIRAPTVPTAKMEKLMALPKMQELKAQHEARMMAIEIDAARNKSISLRNELIPGTSRFASPVTSASGEGSAFVRVGAHFQPAPNHRREDDVFAGKYLAQDEFEKLGLSPPAKGYIEGMRVDLYTLLEDLPEEHDDDREDTKGLFSEDGEERAVSDQVPC</sequence>
<evidence type="ECO:0000313" key="2">
    <source>
        <dbReference type="EMBL" id="RPD62439.1"/>
    </source>
</evidence>
<dbReference type="OrthoDB" id="2758355at2759"/>
<keyword evidence="3" id="KW-1185">Reference proteome</keyword>
<organism evidence="2 3">
    <name type="scientific">Lentinus tigrinus ALCF2SS1-6</name>
    <dbReference type="NCBI Taxonomy" id="1328759"/>
    <lineage>
        <taxon>Eukaryota</taxon>
        <taxon>Fungi</taxon>
        <taxon>Dikarya</taxon>
        <taxon>Basidiomycota</taxon>
        <taxon>Agaricomycotina</taxon>
        <taxon>Agaricomycetes</taxon>
        <taxon>Polyporales</taxon>
        <taxon>Polyporaceae</taxon>
        <taxon>Lentinus</taxon>
    </lineage>
</organism>
<name>A0A5C2SGY3_9APHY</name>
<accession>A0A5C2SGY3</accession>
<dbReference type="AlphaFoldDB" id="A0A5C2SGY3"/>
<protein>
    <submittedName>
        <fullName evidence="2">Uncharacterized protein</fullName>
    </submittedName>
</protein>
<evidence type="ECO:0000256" key="1">
    <source>
        <dbReference type="SAM" id="MobiDB-lite"/>
    </source>
</evidence>
<gene>
    <name evidence="2" type="ORF">L227DRAFT_36261</name>
</gene>
<feature type="region of interest" description="Disordered" evidence="1">
    <location>
        <begin position="352"/>
        <end position="382"/>
    </location>
</feature>
<evidence type="ECO:0000313" key="3">
    <source>
        <dbReference type="Proteomes" id="UP000313359"/>
    </source>
</evidence>
<dbReference type="Proteomes" id="UP000313359">
    <property type="component" value="Unassembled WGS sequence"/>
</dbReference>